<dbReference type="SUPFAM" id="SSF54786">
    <property type="entry name" value="YcfA/nrd intein domain"/>
    <property type="match status" value="1"/>
</dbReference>
<evidence type="ECO:0000256" key="2">
    <source>
        <dbReference type="ARBA" id="ARBA00022649"/>
    </source>
</evidence>
<dbReference type="InterPro" id="IPR012933">
    <property type="entry name" value="HicA_mRNA_interferase"/>
</dbReference>
<evidence type="ECO:0000256" key="3">
    <source>
        <dbReference type="ARBA" id="ARBA00022722"/>
    </source>
</evidence>
<accession>A0A8J6ZP72</accession>
<dbReference type="GO" id="GO:0016787">
    <property type="term" value="F:hydrolase activity"/>
    <property type="evidence" value="ECO:0007669"/>
    <property type="project" value="UniProtKB-KW"/>
</dbReference>
<dbReference type="Pfam" id="PF07927">
    <property type="entry name" value="HicA_toxin"/>
    <property type="match status" value="1"/>
</dbReference>
<name>A0A8J6ZP72_DESMC</name>
<evidence type="ECO:0000256" key="1">
    <source>
        <dbReference type="ARBA" id="ARBA00006620"/>
    </source>
</evidence>
<keyword evidence="5" id="KW-0378">Hydrolase</keyword>
<dbReference type="Gene3D" id="3.30.920.30">
    <property type="entry name" value="Hypothetical protein"/>
    <property type="match status" value="1"/>
</dbReference>
<dbReference type="AlphaFoldDB" id="A0A8J6ZP72"/>
<organism evidence="8 9">
    <name type="scientific">Desmonostoc muscorum LEGE 12446</name>
    <dbReference type="NCBI Taxonomy" id="1828758"/>
    <lineage>
        <taxon>Bacteria</taxon>
        <taxon>Bacillati</taxon>
        <taxon>Cyanobacteriota</taxon>
        <taxon>Cyanophyceae</taxon>
        <taxon>Nostocales</taxon>
        <taxon>Nostocaceae</taxon>
        <taxon>Desmonostoc</taxon>
    </lineage>
</organism>
<keyword evidence="6" id="KW-0694">RNA-binding</keyword>
<evidence type="ECO:0000256" key="6">
    <source>
        <dbReference type="ARBA" id="ARBA00022884"/>
    </source>
</evidence>
<dbReference type="InterPro" id="IPR038570">
    <property type="entry name" value="HicA_sf"/>
</dbReference>
<protein>
    <submittedName>
        <fullName evidence="8">Type II toxin-antitoxin system HicA family toxin</fullName>
    </submittedName>
</protein>
<keyword evidence="7" id="KW-0346">Stress response</keyword>
<proteinExistence type="inferred from homology"/>
<evidence type="ECO:0000256" key="4">
    <source>
        <dbReference type="ARBA" id="ARBA00022759"/>
    </source>
</evidence>
<reference evidence="8" key="1">
    <citation type="submission" date="2020-10" db="EMBL/GenBank/DDBJ databases">
        <authorList>
            <person name="Castelo-Branco R."/>
            <person name="Eusebio N."/>
            <person name="Adriana R."/>
            <person name="Vieira A."/>
            <person name="Brugerolle De Fraissinette N."/>
            <person name="Rezende De Castro R."/>
            <person name="Schneider M.P."/>
            <person name="Vasconcelos V."/>
            <person name="Leao P.N."/>
        </authorList>
    </citation>
    <scope>NUCLEOTIDE SEQUENCE</scope>
    <source>
        <strain evidence="8">LEGE 12446</strain>
    </source>
</reference>
<dbReference type="GO" id="GO:0004519">
    <property type="term" value="F:endonuclease activity"/>
    <property type="evidence" value="ECO:0007669"/>
    <property type="project" value="UniProtKB-KW"/>
</dbReference>
<gene>
    <name evidence="8" type="ORF">IQ276_21800</name>
</gene>
<keyword evidence="4" id="KW-0255">Endonuclease</keyword>
<sequence length="78" mass="8857">MFFLLVVPEAKVIKTLEFLGFTVIRERQHIVMERENGDGTKTPLTMPKHSQIKGSTLRSICSQASISREDFSAAYEQI</sequence>
<keyword evidence="3" id="KW-0540">Nuclease</keyword>
<evidence type="ECO:0000313" key="8">
    <source>
        <dbReference type="EMBL" id="MBE9024954.1"/>
    </source>
</evidence>
<keyword evidence="2" id="KW-1277">Toxin-antitoxin system</keyword>
<dbReference type="GO" id="GO:0003729">
    <property type="term" value="F:mRNA binding"/>
    <property type="evidence" value="ECO:0007669"/>
    <property type="project" value="InterPro"/>
</dbReference>
<dbReference type="EMBL" id="JADEXS010000340">
    <property type="protein sequence ID" value="MBE9024954.1"/>
    <property type="molecule type" value="Genomic_DNA"/>
</dbReference>
<comment type="similarity">
    <text evidence="1">Belongs to the HicA mRNA interferase family.</text>
</comment>
<evidence type="ECO:0000256" key="7">
    <source>
        <dbReference type="ARBA" id="ARBA00023016"/>
    </source>
</evidence>
<comment type="caution">
    <text evidence="8">The sequence shown here is derived from an EMBL/GenBank/DDBJ whole genome shotgun (WGS) entry which is preliminary data.</text>
</comment>
<dbReference type="Proteomes" id="UP000622533">
    <property type="component" value="Unassembled WGS sequence"/>
</dbReference>
<evidence type="ECO:0000256" key="5">
    <source>
        <dbReference type="ARBA" id="ARBA00022801"/>
    </source>
</evidence>
<keyword evidence="9" id="KW-1185">Reference proteome</keyword>
<evidence type="ECO:0000313" key="9">
    <source>
        <dbReference type="Proteomes" id="UP000622533"/>
    </source>
</evidence>